<feature type="region of interest" description="Disordered" evidence="1">
    <location>
        <begin position="151"/>
        <end position="170"/>
    </location>
</feature>
<dbReference type="OrthoDB" id="5516926at2"/>
<name>K6WB79_9MICO</name>
<organism evidence="2 3">
    <name type="scientific">Austwickia chelonae NBRC 105200</name>
    <dbReference type="NCBI Taxonomy" id="1184607"/>
    <lineage>
        <taxon>Bacteria</taxon>
        <taxon>Bacillati</taxon>
        <taxon>Actinomycetota</taxon>
        <taxon>Actinomycetes</taxon>
        <taxon>Micrococcales</taxon>
        <taxon>Dermatophilaceae</taxon>
        <taxon>Austwickia</taxon>
    </lineage>
</organism>
<dbReference type="PANTHER" id="PTHR36456">
    <property type="entry name" value="UPF0232 PROTEIN SCO3875"/>
    <property type="match status" value="1"/>
</dbReference>
<evidence type="ECO:0000256" key="1">
    <source>
        <dbReference type="SAM" id="MobiDB-lite"/>
    </source>
</evidence>
<comment type="caution">
    <text evidence="2">The sequence shown here is derived from an EMBL/GenBank/DDBJ whole genome shotgun (WGS) entry which is preliminary data.</text>
</comment>
<dbReference type="EMBL" id="BAGZ01000018">
    <property type="protein sequence ID" value="GAB79072.1"/>
    <property type="molecule type" value="Genomic_DNA"/>
</dbReference>
<dbReference type="RefSeq" id="WP_006503829.1">
    <property type="nucleotide sequence ID" value="NZ_BAGZ01000018.1"/>
</dbReference>
<evidence type="ECO:0000313" key="2">
    <source>
        <dbReference type="EMBL" id="GAB79072.1"/>
    </source>
</evidence>
<reference evidence="2 3" key="1">
    <citation type="submission" date="2012-08" db="EMBL/GenBank/DDBJ databases">
        <title>Whole genome shotgun sequence of Austwickia chelonae NBRC 105200.</title>
        <authorList>
            <person name="Yoshida I."/>
            <person name="Hosoyama A."/>
            <person name="Tsuchikane K."/>
            <person name="Katsumata H."/>
            <person name="Ando Y."/>
            <person name="Ohji S."/>
            <person name="Hamada M."/>
            <person name="Tamura T."/>
            <person name="Yamazoe A."/>
            <person name="Yamazaki S."/>
            <person name="Fujita N."/>
        </authorList>
    </citation>
    <scope>NUCLEOTIDE SEQUENCE [LARGE SCALE GENOMIC DNA]</scope>
    <source>
        <strain evidence="2 3">NBRC 105200</strain>
    </source>
</reference>
<dbReference type="Proteomes" id="UP000008495">
    <property type="component" value="Unassembled WGS sequence"/>
</dbReference>
<dbReference type="AlphaFoldDB" id="K6WB79"/>
<protein>
    <submittedName>
        <fullName evidence="2">Uncharacterized protein</fullName>
    </submittedName>
</protein>
<dbReference type="eggNOG" id="COG5512">
    <property type="taxonomic scope" value="Bacteria"/>
</dbReference>
<dbReference type="STRING" id="100225.SAMN05421595_2931"/>
<dbReference type="InterPro" id="IPR007922">
    <property type="entry name" value="DciA-like"/>
</dbReference>
<dbReference type="PANTHER" id="PTHR36456:SF1">
    <property type="entry name" value="UPF0232 PROTEIN SCO3875"/>
    <property type="match status" value="1"/>
</dbReference>
<gene>
    <name evidence="2" type="ORF">AUCHE_18_00720</name>
</gene>
<dbReference type="Pfam" id="PF05258">
    <property type="entry name" value="DciA"/>
    <property type="match status" value="1"/>
</dbReference>
<keyword evidence="3" id="KW-1185">Reference proteome</keyword>
<proteinExistence type="predicted"/>
<evidence type="ECO:0000313" key="3">
    <source>
        <dbReference type="Proteomes" id="UP000008495"/>
    </source>
</evidence>
<accession>K6WB79</accession>
<feature type="region of interest" description="Disordered" evidence="1">
    <location>
        <begin position="18"/>
        <end position="52"/>
    </location>
</feature>
<sequence length="170" mass="18217">MSIDSAVEAAAASALAKAREGARSAGLRPTSGRGRTRPRIRPSEYSGARADGRDPVLVGDHLGRLLSERGWQVEVAVGSVISRWPAVVGPEVAQHVTPETFEDGVLTVRADSPSWATNLRYMVPLLLEHLAADLGEGKVTDLRIVGPASQTRRRGQRYLPGGRGAQDPYE</sequence>